<gene>
    <name evidence="3" type="ORF">METZ01_LOCUS345778</name>
</gene>
<dbReference type="GO" id="GO:0050313">
    <property type="term" value="F:sulfur dioxygenase activity"/>
    <property type="evidence" value="ECO:0007669"/>
    <property type="project" value="InterPro"/>
</dbReference>
<sequence length="148" mass="16520">MFLQRYYLECLSHASYMVADQRTKVAAVIDPRRDIDIYINDAKEHGFKIKHVILTHFHADFVAGHIELRDKVGASIYLGANAKAEFDFEPLGNGNSIELGDVRLEAMETPGHTPEGITLLVFDETEDKNNPNAIFSGDTLFIGDVGRP</sequence>
<dbReference type="PANTHER" id="PTHR43084:SF1">
    <property type="entry name" value="PERSULFIDE DIOXYGENASE ETHE1, MITOCHONDRIAL"/>
    <property type="match status" value="1"/>
</dbReference>
<evidence type="ECO:0000313" key="3">
    <source>
        <dbReference type="EMBL" id="SVC92924.1"/>
    </source>
</evidence>
<accession>A0A382R5A7</accession>
<feature type="domain" description="Metallo-beta-lactamase" evidence="2">
    <location>
        <begin position="12"/>
        <end position="144"/>
    </location>
</feature>
<protein>
    <recommendedName>
        <fullName evidence="2">Metallo-beta-lactamase domain-containing protein</fullName>
    </recommendedName>
</protein>
<dbReference type="GO" id="GO:0046872">
    <property type="term" value="F:metal ion binding"/>
    <property type="evidence" value="ECO:0007669"/>
    <property type="project" value="UniProtKB-KW"/>
</dbReference>
<dbReference type="SMART" id="SM00849">
    <property type="entry name" value="Lactamase_B"/>
    <property type="match status" value="1"/>
</dbReference>
<evidence type="ECO:0000256" key="1">
    <source>
        <dbReference type="ARBA" id="ARBA00022723"/>
    </source>
</evidence>
<dbReference type="InterPro" id="IPR036866">
    <property type="entry name" value="RibonucZ/Hydroxyglut_hydro"/>
</dbReference>
<dbReference type="Pfam" id="PF00753">
    <property type="entry name" value="Lactamase_B"/>
    <property type="match status" value="1"/>
</dbReference>
<dbReference type="CDD" id="cd07724">
    <property type="entry name" value="POD-like_MBL-fold"/>
    <property type="match status" value="1"/>
</dbReference>
<organism evidence="3">
    <name type="scientific">marine metagenome</name>
    <dbReference type="NCBI Taxonomy" id="408172"/>
    <lineage>
        <taxon>unclassified sequences</taxon>
        <taxon>metagenomes</taxon>
        <taxon>ecological metagenomes</taxon>
    </lineage>
</organism>
<proteinExistence type="predicted"/>
<dbReference type="InterPro" id="IPR051682">
    <property type="entry name" value="Mito_Persulfide_Diox"/>
</dbReference>
<evidence type="ECO:0000259" key="2">
    <source>
        <dbReference type="SMART" id="SM00849"/>
    </source>
</evidence>
<keyword evidence="1" id="KW-0479">Metal-binding</keyword>
<dbReference type="PANTHER" id="PTHR43084">
    <property type="entry name" value="PERSULFIDE DIOXYGENASE ETHE1"/>
    <property type="match status" value="1"/>
</dbReference>
<name>A0A382R5A7_9ZZZZ</name>
<feature type="non-terminal residue" evidence="3">
    <location>
        <position position="148"/>
    </location>
</feature>
<dbReference type="EMBL" id="UINC01119243">
    <property type="protein sequence ID" value="SVC92924.1"/>
    <property type="molecule type" value="Genomic_DNA"/>
</dbReference>
<dbReference type="GO" id="GO:0006749">
    <property type="term" value="P:glutathione metabolic process"/>
    <property type="evidence" value="ECO:0007669"/>
    <property type="project" value="InterPro"/>
</dbReference>
<dbReference type="GO" id="GO:0070813">
    <property type="term" value="P:hydrogen sulfide metabolic process"/>
    <property type="evidence" value="ECO:0007669"/>
    <property type="project" value="TreeGrafter"/>
</dbReference>
<reference evidence="3" key="1">
    <citation type="submission" date="2018-05" db="EMBL/GenBank/DDBJ databases">
        <authorList>
            <person name="Lanie J.A."/>
            <person name="Ng W.-L."/>
            <person name="Kazmierczak K.M."/>
            <person name="Andrzejewski T.M."/>
            <person name="Davidsen T.M."/>
            <person name="Wayne K.J."/>
            <person name="Tettelin H."/>
            <person name="Glass J.I."/>
            <person name="Rusch D."/>
            <person name="Podicherti R."/>
            <person name="Tsui H.-C.T."/>
            <person name="Winkler M.E."/>
        </authorList>
    </citation>
    <scope>NUCLEOTIDE SEQUENCE</scope>
</reference>
<dbReference type="InterPro" id="IPR001279">
    <property type="entry name" value="Metallo-B-lactamas"/>
</dbReference>
<dbReference type="Gene3D" id="3.60.15.10">
    <property type="entry name" value="Ribonuclease Z/Hydroxyacylglutathione hydrolase-like"/>
    <property type="match status" value="1"/>
</dbReference>
<dbReference type="SUPFAM" id="SSF56281">
    <property type="entry name" value="Metallo-hydrolase/oxidoreductase"/>
    <property type="match status" value="1"/>
</dbReference>
<dbReference type="AlphaFoldDB" id="A0A382R5A7"/>
<dbReference type="InterPro" id="IPR044528">
    <property type="entry name" value="POD-like_MBL-fold"/>
</dbReference>